<keyword evidence="6" id="KW-0175">Coiled coil</keyword>
<evidence type="ECO:0000313" key="11">
    <source>
        <dbReference type="Proteomes" id="UP001156664"/>
    </source>
</evidence>
<feature type="domain" description="Polysaccharide chain length determinant N-terminal" evidence="8">
    <location>
        <begin position="18"/>
        <end position="117"/>
    </location>
</feature>
<dbReference type="EMBL" id="BSOJ01000024">
    <property type="protein sequence ID" value="GLR27027.1"/>
    <property type="molecule type" value="Genomic_DNA"/>
</dbReference>
<evidence type="ECO:0000256" key="4">
    <source>
        <dbReference type="ARBA" id="ARBA00022989"/>
    </source>
</evidence>
<keyword evidence="5 7" id="KW-0472">Membrane</keyword>
<comment type="subcellular location">
    <subcellularLocation>
        <location evidence="1">Cell membrane</location>
        <topology evidence="1">Multi-pass membrane protein</topology>
    </subcellularLocation>
</comment>
<dbReference type="InterPro" id="IPR050445">
    <property type="entry name" value="Bact_polysacc_biosynth/exp"/>
</dbReference>
<dbReference type="Proteomes" id="UP001156664">
    <property type="component" value="Unassembled WGS sequence"/>
</dbReference>
<keyword evidence="4 7" id="KW-1133">Transmembrane helix</keyword>
<keyword evidence="3 7" id="KW-0812">Transmembrane</keyword>
<accession>A0ABQ5YSJ3</accession>
<evidence type="ECO:0000313" key="10">
    <source>
        <dbReference type="EMBL" id="GLR27027.1"/>
    </source>
</evidence>
<name>A0ABQ5YSJ3_9BURK</name>
<evidence type="ECO:0000256" key="2">
    <source>
        <dbReference type="ARBA" id="ARBA00022475"/>
    </source>
</evidence>
<evidence type="ECO:0000259" key="8">
    <source>
        <dbReference type="Pfam" id="PF02706"/>
    </source>
</evidence>
<evidence type="ECO:0000256" key="3">
    <source>
        <dbReference type="ARBA" id="ARBA00022692"/>
    </source>
</evidence>
<gene>
    <name evidence="10" type="ORF">GCM10007875_21180</name>
</gene>
<organism evidence="10 11">
    <name type="scientific">Limnobacter litoralis</name>
    <dbReference type="NCBI Taxonomy" id="481366"/>
    <lineage>
        <taxon>Bacteria</taxon>
        <taxon>Pseudomonadati</taxon>
        <taxon>Pseudomonadota</taxon>
        <taxon>Betaproteobacteria</taxon>
        <taxon>Burkholderiales</taxon>
        <taxon>Burkholderiaceae</taxon>
        <taxon>Limnobacter</taxon>
    </lineage>
</organism>
<evidence type="ECO:0000256" key="6">
    <source>
        <dbReference type="SAM" id="Coils"/>
    </source>
</evidence>
<evidence type="ECO:0000259" key="9">
    <source>
        <dbReference type="Pfam" id="PF13807"/>
    </source>
</evidence>
<sequence>MNQQTNAPAEQLDWVEEDEISLIDLATTLGEQKKLVFGLPALAAVVSIIVSLLLPPIFTAETSLLPPSGNSGGGGAAAALASLGALGGLAGGLGIKTPDEQYVAMLQSHSVMDQLIERFNLLKHYDVKYRKDVYEKLKKIAVISSDKKSGIISISVDDKDPKFAAELANGYVDALSKLLDRVAVTDAQQRRQFFETQFEKAKEKLSDSEVNLKKVQETTGLIQIDGQAKATIEAVANVRAEIAKREVQLTAMRTFATAENPDYKRIQGELAGLKVQLAKLEKGNGDDGGIVSTKNLPETGLEYVRALRDVKYNEAIYEIMAKQFELAKIDEAKEGATLQQLDKAVPPEKKSKPKRALIVILSTLAAGFLAVLISLLRGAMQKAEADPETLEKLQNLKQAWRL</sequence>
<keyword evidence="11" id="KW-1185">Reference proteome</keyword>
<dbReference type="Pfam" id="PF13807">
    <property type="entry name" value="GNVR"/>
    <property type="match status" value="1"/>
</dbReference>
<feature type="transmembrane region" description="Helical" evidence="7">
    <location>
        <begin position="74"/>
        <end position="95"/>
    </location>
</feature>
<evidence type="ECO:0000256" key="1">
    <source>
        <dbReference type="ARBA" id="ARBA00004651"/>
    </source>
</evidence>
<dbReference type="Pfam" id="PF02706">
    <property type="entry name" value="Wzz"/>
    <property type="match status" value="1"/>
</dbReference>
<comment type="caution">
    <text evidence="10">The sequence shown here is derived from an EMBL/GenBank/DDBJ whole genome shotgun (WGS) entry which is preliminary data.</text>
</comment>
<keyword evidence="2" id="KW-1003">Cell membrane</keyword>
<dbReference type="PANTHER" id="PTHR32309:SF13">
    <property type="entry name" value="FERRIC ENTEROBACTIN TRANSPORT PROTEIN FEPE"/>
    <property type="match status" value="1"/>
</dbReference>
<evidence type="ECO:0000256" key="7">
    <source>
        <dbReference type="SAM" id="Phobius"/>
    </source>
</evidence>
<feature type="transmembrane region" description="Helical" evidence="7">
    <location>
        <begin position="35"/>
        <end position="54"/>
    </location>
</feature>
<dbReference type="InterPro" id="IPR032807">
    <property type="entry name" value="GNVR"/>
</dbReference>
<feature type="domain" description="Tyrosine-protein kinase G-rich" evidence="9">
    <location>
        <begin position="300"/>
        <end position="377"/>
    </location>
</feature>
<feature type="coiled-coil region" evidence="6">
    <location>
        <begin position="184"/>
        <end position="218"/>
    </location>
</feature>
<dbReference type="RefSeq" id="WP_284281735.1">
    <property type="nucleotide sequence ID" value="NZ_BSOJ01000024.1"/>
</dbReference>
<dbReference type="InterPro" id="IPR003856">
    <property type="entry name" value="LPS_length_determ_N"/>
</dbReference>
<feature type="transmembrane region" description="Helical" evidence="7">
    <location>
        <begin position="356"/>
        <end position="376"/>
    </location>
</feature>
<dbReference type="PANTHER" id="PTHR32309">
    <property type="entry name" value="TYROSINE-PROTEIN KINASE"/>
    <property type="match status" value="1"/>
</dbReference>
<reference evidence="11" key="1">
    <citation type="journal article" date="2019" name="Int. J. Syst. Evol. Microbiol.">
        <title>The Global Catalogue of Microorganisms (GCM) 10K type strain sequencing project: providing services to taxonomists for standard genome sequencing and annotation.</title>
        <authorList>
            <consortium name="The Broad Institute Genomics Platform"/>
            <consortium name="The Broad Institute Genome Sequencing Center for Infectious Disease"/>
            <person name="Wu L."/>
            <person name="Ma J."/>
        </authorList>
    </citation>
    <scope>NUCLEOTIDE SEQUENCE [LARGE SCALE GENOMIC DNA]</scope>
    <source>
        <strain evidence="11">NBRC 105857</strain>
    </source>
</reference>
<proteinExistence type="predicted"/>
<evidence type="ECO:0000256" key="5">
    <source>
        <dbReference type="ARBA" id="ARBA00023136"/>
    </source>
</evidence>
<protein>
    <submittedName>
        <fullName evidence="10">Transport-related membrane protein</fullName>
    </submittedName>
</protein>